<dbReference type="Gene3D" id="3.60.10.10">
    <property type="entry name" value="Endonuclease/exonuclease/phosphatase"/>
    <property type="match status" value="1"/>
</dbReference>
<dbReference type="EMBL" id="BMAU01021309">
    <property type="protein sequence ID" value="GFY11873.1"/>
    <property type="molecule type" value="Genomic_DNA"/>
</dbReference>
<dbReference type="InterPro" id="IPR005135">
    <property type="entry name" value="Endo/exonuclease/phosphatase"/>
</dbReference>
<dbReference type="Proteomes" id="UP000887159">
    <property type="component" value="Unassembled WGS sequence"/>
</dbReference>
<dbReference type="AlphaFoldDB" id="A0A8X6VL51"/>
<proteinExistence type="predicted"/>
<dbReference type="SUPFAM" id="SSF56219">
    <property type="entry name" value="DNase I-like"/>
    <property type="match status" value="1"/>
</dbReference>
<reference evidence="2" key="1">
    <citation type="submission" date="2020-08" db="EMBL/GenBank/DDBJ databases">
        <title>Multicomponent nature underlies the extraordinary mechanical properties of spider dragline silk.</title>
        <authorList>
            <person name="Kono N."/>
            <person name="Nakamura H."/>
            <person name="Mori M."/>
            <person name="Yoshida Y."/>
            <person name="Ohtoshi R."/>
            <person name="Malay A.D."/>
            <person name="Moran D.A.P."/>
            <person name="Tomita M."/>
            <person name="Numata K."/>
            <person name="Arakawa K."/>
        </authorList>
    </citation>
    <scope>NUCLEOTIDE SEQUENCE</scope>
</reference>
<keyword evidence="2" id="KW-0695">RNA-directed DNA polymerase</keyword>
<gene>
    <name evidence="2" type="primary">X-element ORF2</name>
    <name evidence="2" type="ORF">TNCV_4973731</name>
</gene>
<accession>A0A8X6VL51</accession>
<feature type="domain" description="Endonuclease/exonuclease/phosphatase" evidence="1">
    <location>
        <begin position="91"/>
        <end position="201"/>
    </location>
</feature>
<dbReference type="PANTHER" id="PTHR33395">
    <property type="entry name" value="TRANSCRIPTASE, PUTATIVE-RELATED-RELATED"/>
    <property type="match status" value="1"/>
</dbReference>
<protein>
    <submittedName>
        <fullName evidence="2">Probable RNA-directed DNA polymerase from transposon X-element</fullName>
    </submittedName>
</protein>
<dbReference type="GO" id="GO:0003964">
    <property type="term" value="F:RNA-directed DNA polymerase activity"/>
    <property type="evidence" value="ECO:0007669"/>
    <property type="project" value="UniProtKB-KW"/>
</dbReference>
<keyword evidence="3" id="KW-1185">Reference proteome</keyword>
<evidence type="ECO:0000313" key="2">
    <source>
        <dbReference type="EMBL" id="GFY11873.1"/>
    </source>
</evidence>
<organism evidence="2 3">
    <name type="scientific">Trichonephila clavipes</name>
    <name type="common">Golden silk orbweaver</name>
    <name type="synonym">Nephila clavipes</name>
    <dbReference type="NCBI Taxonomy" id="2585209"/>
    <lineage>
        <taxon>Eukaryota</taxon>
        <taxon>Metazoa</taxon>
        <taxon>Ecdysozoa</taxon>
        <taxon>Arthropoda</taxon>
        <taxon>Chelicerata</taxon>
        <taxon>Arachnida</taxon>
        <taxon>Araneae</taxon>
        <taxon>Araneomorphae</taxon>
        <taxon>Entelegynae</taxon>
        <taxon>Araneoidea</taxon>
        <taxon>Nephilidae</taxon>
        <taxon>Trichonephila</taxon>
    </lineage>
</organism>
<comment type="caution">
    <text evidence="2">The sequence shown here is derived from an EMBL/GenBank/DDBJ whole genome shotgun (WGS) entry which is preliminary data.</text>
</comment>
<dbReference type="GO" id="GO:0061343">
    <property type="term" value="P:cell adhesion involved in heart morphogenesis"/>
    <property type="evidence" value="ECO:0007669"/>
    <property type="project" value="TreeGrafter"/>
</dbReference>
<sequence>MLMKSTPKTTIWEAYFNDNSTDIITLQETFLRPSINLNIASYSPYRNDRLTHRGGGTTILVKNSIAHHSINIFTSTVGNTSIEIEGSSGNITICSLYRPPVSSVSSFIPDSIKIFRNRTQCIVVGDFNAKQITWNPSHHPNPAGASLHNYARSCVYVISVPSNPTRILSQLNHIPSVIDLGLSCGLNNIPVKSRYELSGHSPVHYVINFNFLISHLFNCKTIPNWKKFQDILSATIAGNPTINSLEDIEEAIICLNDNIHTAINQTSKFKSMKQDFTLVPYPTRIKIRGKNRLRKLWQQTRYPPLRTELNHLQRDIKRDLLNIK</sequence>
<evidence type="ECO:0000259" key="1">
    <source>
        <dbReference type="Pfam" id="PF14529"/>
    </source>
</evidence>
<name>A0A8X6VL51_TRICX</name>
<dbReference type="GO" id="GO:0031012">
    <property type="term" value="C:extracellular matrix"/>
    <property type="evidence" value="ECO:0007669"/>
    <property type="project" value="TreeGrafter"/>
</dbReference>
<dbReference type="GO" id="GO:0007508">
    <property type="term" value="P:larval heart development"/>
    <property type="evidence" value="ECO:0007669"/>
    <property type="project" value="TreeGrafter"/>
</dbReference>
<dbReference type="Pfam" id="PF14529">
    <property type="entry name" value="Exo_endo_phos_2"/>
    <property type="match status" value="1"/>
</dbReference>
<dbReference type="InterPro" id="IPR036691">
    <property type="entry name" value="Endo/exonu/phosph_ase_sf"/>
</dbReference>
<keyword evidence="2" id="KW-0548">Nucleotidyltransferase</keyword>
<dbReference type="PANTHER" id="PTHR33395:SF22">
    <property type="entry name" value="REVERSE TRANSCRIPTASE DOMAIN-CONTAINING PROTEIN"/>
    <property type="match status" value="1"/>
</dbReference>
<evidence type="ECO:0000313" key="3">
    <source>
        <dbReference type="Proteomes" id="UP000887159"/>
    </source>
</evidence>
<keyword evidence="2" id="KW-0808">Transferase</keyword>